<comment type="similarity">
    <text evidence="10">Belongs to the peroxiredoxin family. BCP/PrxQ subfamily.</text>
</comment>
<keyword evidence="4" id="KW-0575">Peroxidase</keyword>
<dbReference type="GO" id="GO:0045454">
    <property type="term" value="P:cell redox homeostasis"/>
    <property type="evidence" value="ECO:0007669"/>
    <property type="project" value="TreeGrafter"/>
</dbReference>
<dbReference type="AlphaFoldDB" id="A0A918BX04"/>
<dbReference type="PIRSF" id="PIRSF000239">
    <property type="entry name" value="AHPC"/>
    <property type="match status" value="1"/>
</dbReference>
<comment type="caution">
    <text evidence="14">The sequence shown here is derived from an EMBL/GenBank/DDBJ whole genome shotgun (WGS) entry which is preliminary data.</text>
</comment>
<evidence type="ECO:0000256" key="11">
    <source>
        <dbReference type="ARBA" id="ARBA00049091"/>
    </source>
</evidence>
<dbReference type="Pfam" id="PF00578">
    <property type="entry name" value="AhpC-TSA"/>
    <property type="match status" value="1"/>
</dbReference>
<evidence type="ECO:0000256" key="5">
    <source>
        <dbReference type="ARBA" id="ARBA00022862"/>
    </source>
</evidence>
<evidence type="ECO:0000256" key="7">
    <source>
        <dbReference type="ARBA" id="ARBA00023157"/>
    </source>
</evidence>
<keyword evidence="5" id="KW-0049">Antioxidant</keyword>
<dbReference type="GO" id="GO:0005737">
    <property type="term" value="C:cytoplasm"/>
    <property type="evidence" value="ECO:0007669"/>
    <property type="project" value="TreeGrafter"/>
</dbReference>
<accession>A0A918BX04</accession>
<reference evidence="14" key="1">
    <citation type="journal article" date="2014" name="Int. J. Syst. Evol. Microbiol.">
        <title>Complete genome sequence of Corynebacterium casei LMG S-19264T (=DSM 44701T), isolated from a smear-ripened cheese.</title>
        <authorList>
            <consortium name="US DOE Joint Genome Institute (JGI-PGF)"/>
            <person name="Walter F."/>
            <person name="Albersmeier A."/>
            <person name="Kalinowski J."/>
            <person name="Ruckert C."/>
        </authorList>
    </citation>
    <scope>NUCLEOTIDE SEQUENCE</scope>
    <source>
        <strain evidence="14">JCM 31311</strain>
    </source>
</reference>
<dbReference type="GO" id="GO:0034599">
    <property type="term" value="P:cellular response to oxidative stress"/>
    <property type="evidence" value="ECO:0007669"/>
    <property type="project" value="TreeGrafter"/>
</dbReference>
<evidence type="ECO:0000256" key="8">
    <source>
        <dbReference type="ARBA" id="ARBA00023284"/>
    </source>
</evidence>
<dbReference type="InterPro" id="IPR000866">
    <property type="entry name" value="AhpC/TSA"/>
</dbReference>
<dbReference type="PROSITE" id="PS51352">
    <property type="entry name" value="THIOREDOXIN_2"/>
    <property type="match status" value="1"/>
</dbReference>
<comment type="catalytic activity">
    <reaction evidence="11">
        <text>a hydroperoxide + [thioredoxin]-dithiol = an alcohol + [thioredoxin]-disulfide + H2O</text>
        <dbReference type="Rhea" id="RHEA:62620"/>
        <dbReference type="Rhea" id="RHEA-COMP:10698"/>
        <dbReference type="Rhea" id="RHEA-COMP:10700"/>
        <dbReference type="ChEBI" id="CHEBI:15377"/>
        <dbReference type="ChEBI" id="CHEBI:29950"/>
        <dbReference type="ChEBI" id="CHEBI:30879"/>
        <dbReference type="ChEBI" id="CHEBI:35924"/>
        <dbReference type="ChEBI" id="CHEBI:50058"/>
        <dbReference type="EC" id="1.11.1.24"/>
    </reaction>
</comment>
<evidence type="ECO:0000256" key="9">
    <source>
        <dbReference type="ARBA" id="ARBA00032824"/>
    </source>
</evidence>
<evidence type="ECO:0000313" key="14">
    <source>
        <dbReference type="EMBL" id="GGQ94796.1"/>
    </source>
</evidence>
<evidence type="ECO:0000256" key="6">
    <source>
        <dbReference type="ARBA" id="ARBA00023002"/>
    </source>
</evidence>
<keyword evidence="6" id="KW-0560">Oxidoreductase</keyword>
<dbReference type="Proteomes" id="UP000603865">
    <property type="component" value="Unassembled WGS sequence"/>
</dbReference>
<keyword evidence="15" id="KW-1185">Reference proteome</keyword>
<comment type="function">
    <text evidence="1">Thiol-specific peroxidase that catalyzes the reduction of hydrogen peroxide and organic hydroperoxides to water and alcohols, respectively. Plays a role in cell protection against oxidative stress by detoxifying peroxides and as sensor of hydrogen peroxide-mediated signaling events.</text>
</comment>
<evidence type="ECO:0000256" key="4">
    <source>
        <dbReference type="ARBA" id="ARBA00022559"/>
    </source>
</evidence>
<dbReference type="RefSeq" id="WP_189087774.1">
    <property type="nucleotide sequence ID" value="NZ_BMQL01000001.1"/>
</dbReference>
<dbReference type="EMBL" id="BMQL01000001">
    <property type="protein sequence ID" value="GGQ94796.1"/>
    <property type="molecule type" value="Genomic_DNA"/>
</dbReference>
<organism evidence="14 15">
    <name type="scientific">Deinococcus ruber</name>
    <dbReference type="NCBI Taxonomy" id="1848197"/>
    <lineage>
        <taxon>Bacteria</taxon>
        <taxon>Thermotogati</taxon>
        <taxon>Deinococcota</taxon>
        <taxon>Deinococci</taxon>
        <taxon>Deinococcales</taxon>
        <taxon>Deinococcaceae</taxon>
        <taxon>Deinococcus</taxon>
    </lineage>
</organism>
<sequence length="158" mass="17240">MHLRIGGPAPEFQARSDDGQHVSSATLAGGWAVVFFFPKAGTPGCRLEARQFEQALPEFEQLNTRIIGVSTDTEAKQALFREQCQLSFPLLPDGDRSIGRAFGVVGLLGLAKRQTFLIDPQGRLAHHWRSVHPTQHAAEVLEKVRTLQAAAPPPQGPL</sequence>
<dbReference type="InterPro" id="IPR036249">
    <property type="entry name" value="Thioredoxin-like_sf"/>
</dbReference>
<reference evidence="14" key="2">
    <citation type="submission" date="2020-09" db="EMBL/GenBank/DDBJ databases">
        <authorList>
            <person name="Sun Q."/>
            <person name="Ohkuma M."/>
        </authorList>
    </citation>
    <scope>NUCLEOTIDE SEQUENCE</scope>
    <source>
        <strain evidence="14">JCM 31311</strain>
    </source>
</reference>
<proteinExistence type="inferred from homology"/>
<comment type="subunit">
    <text evidence="2">Monomer.</text>
</comment>
<evidence type="ECO:0000256" key="10">
    <source>
        <dbReference type="ARBA" id="ARBA00038489"/>
    </source>
</evidence>
<dbReference type="GO" id="GO:0008379">
    <property type="term" value="F:thioredoxin peroxidase activity"/>
    <property type="evidence" value="ECO:0007669"/>
    <property type="project" value="TreeGrafter"/>
</dbReference>
<evidence type="ECO:0000256" key="1">
    <source>
        <dbReference type="ARBA" id="ARBA00003330"/>
    </source>
</evidence>
<evidence type="ECO:0000256" key="2">
    <source>
        <dbReference type="ARBA" id="ARBA00011245"/>
    </source>
</evidence>
<dbReference type="InterPro" id="IPR013766">
    <property type="entry name" value="Thioredoxin_domain"/>
</dbReference>
<dbReference type="EC" id="1.11.1.24" evidence="3"/>
<dbReference type="SUPFAM" id="SSF52833">
    <property type="entry name" value="Thioredoxin-like"/>
    <property type="match status" value="1"/>
</dbReference>
<evidence type="ECO:0000313" key="15">
    <source>
        <dbReference type="Proteomes" id="UP000603865"/>
    </source>
</evidence>
<name>A0A918BX04_9DEIO</name>
<feature type="domain" description="Thioredoxin" evidence="13">
    <location>
        <begin position="3"/>
        <end position="149"/>
    </location>
</feature>
<evidence type="ECO:0000256" key="3">
    <source>
        <dbReference type="ARBA" id="ARBA00013017"/>
    </source>
</evidence>
<dbReference type="PANTHER" id="PTHR42801">
    <property type="entry name" value="THIOREDOXIN-DEPENDENT PEROXIDE REDUCTASE"/>
    <property type="match status" value="1"/>
</dbReference>
<dbReference type="Gene3D" id="3.40.30.10">
    <property type="entry name" value="Glutaredoxin"/>
    <property type="match status" value="1"/>
</dbReference>
<gene>
    <name evidence="14" type="ORF">GCM10008957_03760</name>
</gene>
<dbReference type="CDD" id="cd03017">
    <property type="entry name" value="PRX_BCP"/>
    <property type="match status" value="1"/>
</dbReference>
<keyword evidence="8" id="KW-0676">Redox-active center</keyword>
<evidence type="ECO:0000259" key="13">
    <source>
        <dbReference type="PROSITE" id="PS51352"/>
    </source>
</evidence>
<dbReference type="InterPro" id="IPR024706">
    <property type="entry name" value="Peroxiredoxin_AhpC-typ"/>
</dbReference>
<evidence type="ECO:0000256" key="12">
    <source>
        <dbReference type="PIRSR" id="PIRSR000239-1"/>
    </source>
</evidence>
<keyword evidence="7" id="KW-1015">Disulfide bond</keyword>
<feature type="active site" description="Cysteine sulfenic acid (-SOH) intermediate; for peroxidase activity" evidence="12">
    <location>
        <position position="45"/>
    </location>
</feature>
<protein>
    <recommendedName>
        <fullName evidence="3">thioredoxin-dependent peroxiredoxin</fullName>
        <ecNumber evidence="3">1.11.1.24</ecNumber>
    </recommendedName>
    <alternativeName>
        <fullName evidence="9">Thioredoxin peroxidase</fullName>
    </alternativeName>
</protein>
<dbReference type="PANTHER" id="PTHR42801:SF4">
    <property type="entry name" value="AHPC_TSA FAMILY PROTEIN"/>
    <property type="match status" value="1"/>
</dbReference>
<dbReference type="InterPro" id="IPR050924">
    <property type="entry name" value="Peroxiredoxin_BCP/PrxQ"/>
</dbReference>